<evidence type="ECO:0000256" key="3">
    <source>
        <dbReference type="ARBA" id="ARBA00005130"/>
    </source>
</evidence>
<keyword evidence="14" id="KW-1185">Reference proteome</keyword>
<organism evidence="13 14">
    <name type="scientific">Phytohabitans suffuscus</name>
    <dbReference type="NCBI Taxonomy" id="624315"/>
    <lineage>
        <taxon>Bacteria</taxon>
        <taxon>Bacillati</taxon>
        <taxon>Actinomycetota</taxon>
        <taxon>Actinomycetes</taxon>
        <taxon>Micromonosporales</taxon>
        <taxon>Micromonosporaceae</taxon>
    </lineage>
</organism>
<dbReference type="PANTHER" id="PTHR43808">
    <property type="entry name" value="ACETYLORNITHINE DEACETYLASE"/>
    <property type="match status" value="1"/>
</dbReference>
<keyword evidence="7" id="KW-0479">Metal-binding</keyword>
<evidence type="ECO:0000256" key="4">
    <source>
        <dbReference type="ARBA" id="ARBA00006247"/>
    </source>
</evidence>
<dbReference type="UniPathway" id="UPA00034">
    <property type="reaction ID" value="UER00021"/>
</dbReference>
<comment type="cofactor">
    <cofactor evidence="2">
        <name>Zn(2+)</name>
        <dbReference type="ChEBI" id="CHEBI:29105"/>
    </cofactor>
</comment>
<comment type="pathway">
    <text evidence="3">Amino-acid biosynthesis; L-lysine biosynthesis via DAP pathway; LL-2,6-diaminopimelate from (S)-tetrahydrodipicolinate (succinylase route): step 3/3.</text>
</comment>
<evidence type="ECO:0000256" key="6">
    <source>
        <dbReference type="ARBA" id="ARBA00016853"/>
    </source>
</evidence>
<evidence type="ECO:0000256" key="1">
    <source>
        <dbReference type="ARBA" id="ARBA00001941"/>
    </source>
</evidence>
<dbReference type="InterPro" id="IPR036264">
    <property type="entry name" value="Bact_exopeptidase_dim_dom"/>
</dbReference>
<protein>
    <recommendedName>
        <fullName evidence="6">Probable succinyl-diaminopimelate desuccinylase</fullName>
        <ecNumber evidence="5">3.5.1.18</ecNumber>
    </recommendedName>
</protein>
<dbReference type="InterPro" id="IPR011650">
    <property type="entry name" value="Peptidase_M20_dimer"/>
</dbReference>
<dbReference type="RefSeq" id="WP_173160234.1">
    <property type="nucleotide sequence ID" value="NZ_AP022871.1"/>
</dbReference>
<name>A0A6F8YRF2_9ACTN</name>
<evidence type="ECO:0000256" key="2">
    <source>
        <dbReference type="ARBA" id="ARBA00001947"/>
    </source>
</evidence>
<evidence type="ECO:0000256" key="5">
    <source>
        <dbReference type="ARBA" id="ARBA00011921"/>
    </source>
</evidence>
<comment type="similarity">
    <text evidence="4">Belongs to the peptidase M20A family.</text>
</comment>
<dbReference type="PROSITE" id="PS00759">
    <property type="entry name" value="ARGE_DAPE_CPG2_2"/>
    <property type="match status" value="1"/>
</dbReference>
<sequence>MTWRPARVDPEAVLADAIQLIEVEGHEDHPRAERAVADHLAERLTAAGAAVTLQPVEGERCNVLARVRGGRPGPTLMLNAHLDTVPPYGMPDALRPRIEDGRLYGRGAADMKGALAAMTAVVAALAAPGVSFAGELLLTAVAGEEKGSAGMRTLVAAGVRADFAVVGEPTRLRVARAHKGALWAEAAFRGRAAHGSMPAEGVNAIHHAARFVTRVERDLAPDLARRGHPLLGPATVNVGVVAGGDRPPMVPAACRVQLDRRWLPGERHEEVLAELRAIVDDLRRDDPTVDGTVTEMPGTAEFVHTPLDTPADDPHVRLLCDVVDRYTGHGAEPVGVQFWTDGALLASGTGTPTVVCGPGDIAQAHTLSEWVAVEQLHRAAEVYLSLAARMLSVQAA</sequence>
<dbReference type="Gene3D" id="3.40.630.10">
    <property type="entry name" value="Zn peptidases"/>
    <property type="match status" value="1"/>
</dbReference>
<dbReference type="Pfam" id="PF07687">
    <property type="entry name" value="M20_dimer"/>
    <property type="match status" value="1"/>
</dbReference>
<reference evidence="13 14" key="1">
    <citation type="submission" date="2020-03" db="EMBL/GenBank/DDBJ databases">
        <title>Whole genome shotgun sequence of Phytohabitans suffuscus NBRC 105367.</title>
        <authorList>
            <person name="Komaki H."/>
            <person name="Tamura T."/>
        </authorList>
    </citation>
    <scope>NUCLEOTIDE SEQUENCE [LARGE SCALE GENOMIC DNA]</scope>
    <source>
        <strain evidence="13 14">NBRC 105367</strain>
    </source>
</reference>
<evidence type="ECO:0000256" key="7">
    <source>
        <dbReference type="ARBA" id="ARBA00022723"/>
    </source>
</evidence>
<evidence type="ECO:0000256" key="8">
    <source>
        <dbReference type="ARBA" id="ARBA00022801"/>
    </source>
</evidence>
<accession>A0A6F8YRF2</accession>
<evidence type="ECO:0000313" key="14">
    <source>
        <dbReference type="Proteomes" id="UP000503011"/>
    </source>
</evidence>
<dbReference type="EMBL" id="AP022871">
    <property type="protein sequence ID" value="BCB88682.1"/>
    <property type="molecule type" value="Genomic_DNA"/>
</dbReference>
<dbReference type="InterPro" id="IPR002933">
    <property type="entry name" value="Peptidase_M20"/>
</dbReference>
<dbReference type="GO" id="GO:0046872">
    <property type="term" value="F:metal ion binding"/>
    <property type="evidence" value="ECO:0007669"/>
    <property type="project" value="UniProtKB-KW"/>
</dbReference>
<gene>
    <name evidence="13" type="ORF">Psuf_059950</name>
</gene>
<dbReference type="KEGG" id="psuu:Psuf_059950"/>
<dbReference type="NCBIfam" id="TIGR01910">
    <property type="entry name" value="DapE-ArgE"/>
    <property type="match status" value="1"/>
</dbReference>
<reference evidence="13 14" key="2">
    <citation type="submission" date="2020-03" db="EMBL/GenBank/DDBJ databases">
        <authorList>
            <person name="Ichikawa N."/>
            <person name="Kimura A."/>
            <person name="Kitahashi Y."/>
            <person name="Uohara A."/>
        </authorList>
    </citation>
    <scope>NUCLEOTIDE SEQUENCE [LARGE SCALE GENOMIC DNA]</scope>
    <source>
        <strain evidence="13 14">NBRC 105367</strain>
    </source>
</reference>
<feature type="domain" description="Peptidase M20 dimerisation" evidence="12">
    <location>
        <begin position="177"/>
        <end position="282"/>
    </location>
</feature>
<dbReference type="GO" id="GO:0009014">
    <property type="term" value="F:succinyl-diaminopimelate desuccinylase activity"/>
    <property type="evidence" value="ECO:0007669"/>
    <property type="project" value="UniProtKB-EC"/>
</dbReference>
<evidence type="ECO:0000256" key="10">
    <source>
        <dbReference type="ARBA" id="ARBA00023285"/>
    </source>
</evidence>
<proteinExistence type="inferred from homology"/>
<dbReference type="AlphaFoldDB" id="A0A6F8YRF2"/>
<keyword evidence="8" id="KW-0378">Hydrolase</keyword>
<dbReference type="Pfam" id="PF01546">
    <property type="entry name" value="Peptidase_M20"/>
    <property type="match status" value="1"/>
</dbReference>
<comment type="cofactor">
    <cofactor evidence="1">
        <name>Co(2+)</name>
        <dbReference type="ChEBI" id="CHEBI:48828"/>
    </cofactor>
</comment>
<dbReference type="InterPro" id="IPR010182">
    <property type="entry name" value="ArgE/DapE"/>
</dbReference>
<dbReference type="InterPro" id="IPR001261">
    <property type="entry name" value="ArgE/DapE_CS"/>
</dbReference>
<dbReference type="SUPFAM" id="SSF53187">
    <property type="entry name" value="Zn-dependent exopeptidases"/>
    <property type="match status" value="1"/>
</dbReference>
<dbReference type="Gene3D" id="3.30.70.360">
    <property type="match status" value="1"/>
</dbReference>
<dbReference type="PROSITE" id="PS00758">
    <property type="entry name" value="ARGE_DAPE_CPG2_1"/>
    <property type="match status" value="1"/>
</dbReference>
<evidence type="ECO:0000259" key="12">
    <source>
        <dbReference type="Pfam" id="PF07687"/>
    </source>
</evidence>
<evidence type="ECO:0000313" key="13">
    <source>
        <dbReference type="EMBL" id="BCB88682.1"/>
    </source>
</evidence>
<dbReference type="InterPro" id="IPR050072">
    <property type="entry name" value="Peptidase_M20A"/>
</dbReference>
<keyword evidence="9" id="KW-0862">Zinc</keyword>
<dbReference type="EC" id="3.5.1.18" evidence="5"/>
<dbReference type="GO" id="GO:0009089">
    <property type="term" value="P:lysine biosynthetic process via diaminopimelate"/>
    <property type="evidence" value="ECO:0007669"/>
    <property type="project" value="UniProtKB-UniPathway"/>
</dbReference>
<evidence type="ECO:0000256" key="9">
    <source>
        <dbReference type="ARBA" id="ARBA00022833"/>
    </source>
</evidence>
<comment type="catalytic activity">
    <reaction evidence="11">
        <text>N-succinyl-(2S,6S)-2,6-diaminopimelate + H2O = (2S,6S)-2,6-diaminopimelate + succinate</text>
        <dbReference type="Rhea" id="RHEA:22608"/>
        <dbReference type="ChEBI" id="CHEBI:15377"/>
        <dbReference type="ChEBI" id="CHEBI:30031"/>
        <dbReference type="ChEBI" id="CHEBI:57609"/>
        <dbReference type="ChEBI" id="CHEBI:58087"/>
        <dbReference type="EC" id="3.5.1.18"/>
    </reaction>
</comment>
<keyword evidence="10" id="KW-0170">Cobalt</keyword>
<dbReference type="SUPFAM" id="SSF55031">
    <property type="entry name" value="Bacterial exopeptidase dimerisation domain"/>
    <property type="match status" value="1"/>
</dbReference>
<dbReference type="Proteomes" id="UP000503011">
    <property type="component" value="Chromosome"/>
</dbReference>
<evidence type="ECO:0000256" key="11">
    <source>
        <dbReference type="ARBA" id="ARBA00051301"/>
    </source>
</evidence>